<dbReference type="PANTHER" id="PTHR39654">
    <property type="entry name" value="LEUCINE-RICH REPEAT-CONTAINING PROTEIN 75A-LIKE ISOFORM X1"/>
    <property type="match status" value="1"/>
</dbReference>
<evidence type="ECO:0000313" key="3">
    <source>
        <dbReference type="Proteomes" id="UP001152803"/>
    </source>
</evidence>
<dbReference type="Gene3D" id="3.80.10.10">
    <property type="entry name" value="Ribonuclease Inhibitor"/>
    <property type="match status" value="1"/>
</dbReference>
<feature type="compositionally biased region" description="Low complexity" evidence="1">
    <location>
        <begin position="164"/>
        <end position="177"/>
    </location>
</feature>
<feature type="compositionally biased region" description="Basic and acidic residues" evidence="1">
    <location>
        <begin position="625"/>
        <end position="644"/>
    </location>
</feature>
<feature type="compositionally biased region" description="Polar residues" evidence="1">
    <location>
        <begin position="647"/>
        <end position="681"/>
    </location>
</feature>
<feature type="compositionally biased region" description="Acidic residues" evidence="1">
    <location>
        <begin position="613"/>
        <end position="624"/>
    </location>
</feature>
<comment type="caution">
    <text evidence="2">The sequence shown here is derived from an EMBL/GenBank/DDBJ whole genome shotgun (WGS) entry which is preliminary data.</text>
</comment>
<dbReference type="InterPro" id="IPR032675">
    <property type="entry name" value="LRR_dom_sf"/>
</dbReference>
<dbReference type="EMBL" id="JAFJMO010000005">
    <property type="protein sequence ID" value="KAJ8276076.1"/>
    <property type="molecule type" value="Genomic_DNA"/>
</dbReference>
<dbReference type="SUPFAM" id="SSF52047">
    <property type="entry name" value="RNI-like"/>
    <property type="match status" value="1"/>
</dbReference>
<sequence>MGSRLWALGSGLWALGSGLWALGSGLWALGSGLWALGSGLWALGSGLWALGSRGEACCAGFPLVLLKPGNLWTRGRSPSSSPMAACSTLPSRPSLSTATGTLTDPTRGRFASRGPTSNKDDKAPPAGYSWIENKEPEAVDSWCDSDGCGTAALLRSVKWDPTKGAGSDPGSSPQQSGWKRTPTKQRGDIFASFVLRSGGDRFGRGGPPPPYQRRIGMIQEMMVMAKEGKQNEATELLKTLRQVRMKRRGLGTLTAAREEEQAVDMLWRLLDGRETPLSCGIATLGEMDVSIVGKLDLGMESTSLDDVLYRYASFRSLVDPITHDLIISLARYVHCPKTSKDMQHSHRPLTGRYGKGEEGCTAMPTPATAPEGDALCAMEKVCRQLTYHLSPHSRWRRQGLLKRKPQACLKALLSGPPTGGAVDLSGLPLGVRDVERLSGHLQRHSARVCSLELGFTELTDEAFLLLLPTLGALPRLETLALNGNRLTRAILRDLTDVLKDPASFPAVTWIDLGNNVDIFSLPQPFLLSLRKRCPKQGNLPTILEFGESQAGAGDDGTCVESLDELASDAERESRGLGAEEPVHPGNYETPGGGEKEMEKEDGAWGERERWGAEGEESGGGDGDDVPGKRNGEREEEVAEGKEEIPTCSFQPPCTVQSQESTGHTQPVGGQQVSDWGTSNQT</sequence>
<dbReference type="Proteomes" id="UP001152803">
    <property type="component" value="Unassembled WGS sequence"/>
</dbReference>
<organism evidence="2 3">
    <name type="scientific">Conger conger</name>
    <name type="common">Conger eel</name>
    <name type="synonym">Muraena conger</name>
    <dbReference type="NCBI Taxonomy" id="82655"/>
    <lineage>
        <taxon>Eukaryota</taxon>
        <taxon>Metazoa</taxon>
        <taxon>Chordata</taxon>
        <taxon>Craniata</taxon>
        <taxon>Vertebrata</taxon>
        <taxon>Euteleostomi</taxon>
        <taxon>Actinopterygii</taxon>
        <taxon>Neopterygii</taxon>
        <taxon>Teleostei</taxon>
        <taxon>Anguilliformes</taxon>
        <taxon>Congridae</taxon>
        <taxon>Conger</taxon>
    </lineage>
</organism>
<dbReference type="AlphaFoldDB" id="A0A9Q1DPV9"/>
<proteinExistence type="predicted"/>
<reference evidence="2" key="1">
    <citation type="journal article" date="2023" name="Science">
        <title>Genome structures resolve the early diversification of teleost fishes.</title>
        <authorList>
            <person name="Parey E."/>
            <person name="Louis A."/>
            <person name="Montfort J."/>
            <person name="Bouchez O."/>
            <person name="Roques C."/>
            <person name="Iampietro C."/>
            <person name="Lluch J."/>
            <person name="Castinel A."/>
            <person name="Donnadieu C."/>
            <person name="Desvignes T."/>
            <person name="Floi Bucao C."/>
            <person name="Jouanno E."/>
            <person name="Wen M."/>
            <person name="Mejri S."/>
            <person name="Dirks R."/>
            <person name="Jansen H."/>
            <person name="Henkel C."/>
            <person name="Chen W.J."/>
            <person name="Zahm M."/>
            <person name="Cabau C."/>
            <person name="Klopp C."/>
            <person name="Thompson A.W."/>
            <person name="Robinson-Rechavi M."/>
            <person name="Braasch I."/>
            <person name="Lecointre G."/>
            <person name="Bobe J."/>
            <person name="Postlethwait J.H."/>
            <person name="Berthelot C."/>
            <person name="Roest Crollius H."/>
            <person name="Guiguen Y."/>
        </authorList>
    </citation>
    <scope>NUCLEOTIDE SEQUENCE</scope>
    <source>
        <strain evidence="2">Concon-B</strain>
    </source>
</reference>
<feature type="region of interest" description="Disordered" evidence="1">
    <location>
        <begin position="160"/>
        <end position="183"/>
    </location>
</feature>
<name>A0A9Q1DPV9_CONCO</name>
<evidence type="ECO:0000256" key="1">
    <source>
        <dbReference type="SAM" id="MobiDB-lite"/>
    </source>
</evidence>
<keyword evidence="3" id="KW-1185">Reference proteome</keyword>
<feature type="region of interest" description="Disordered" evidence="1">
    <location>
        <begin position="567"/>
        <end position="681"/>
    </location>
</feature>
<feature type="compositionally biased region" description="Polar residues" evidence="1">
    <location>
        <begin position="82"/>
        <end position="104"/>
    </location>
</feature>
<protein>
    <recommendedName>
        <fullName evidence="4">Leucine rich repeat containing 75A</fullName>
    </recommendedName>
</protein>
<gene>
    <name evidence="2" type="ORF">COCON_G00078280</name>
</gene>
<dbReference type="PANTHER" id="PTHR39654:SF3">
    <property type="entry name" value="LEUCINE RICH REPEAT CONTAINING 75A"/>
    <property type="match status" value="1"/>
</dbReference>
<accession>A0A9Q1DPV9</accession>
<feature type="compositionally biased region" description="Basic and acidic residues" evidence="1">
    <location>
        <begin position="593"/>
        <end position="612"/>
    </location>
</feature>
<feature type="region of interest" description="Disordered" evidence="1">
    <location>
        <begin position="82"/>
        <end position="129"/>
    </location>
</feature>
<evidence type="ECO:0008006" key="4">
    <source>
        <dbReference type="Google" id="ProtNLM"/>
    </source>
</evidence>
<evidence type="ECO:0000313" key="2">
    <source>
        <dbReference type="EMBL" id="KAJ8276076.1"/>
    </source>
</evidence>
<dbReference type="OrthoDB" id="9979103at2759"/>